<protein>
    <submittedName>
        <fullName evidence="4">Dihydrolipoamide acetyltransferase</fullName>
    </submittedName>
</protein>
<dbReference type="SUPFAM" id="SSF47005">
    <property type="entry name" value="Peripheral subunit-binding domain of 2-oxo acid dehydrogenase complex"/>
    <property type="match status" value="1"/>
</dbReference>
<comment type="similarity">
    <text evidence="1">Belongs to the 2-oxoacid dehydrogenase family.</text>
</comment>
<evidence type="ECO:0000313" key="5">
    <source>
        <dbReference type="Proteomes" id="UP001190926"/>
    </source>
</evidence>
<accession>A0AAD4IS73</accession>
<dbReference type="InterPro" id="IPR004167">
    <property type="entry name" value="PSBD"/>
</dbReference>
<dbReference type="AlphaFoldDB" id="A0AAD4IS73"/>
<gene>
    <name evidence="4" type="ORF">C2S53_008802</name>
</gene>
<dbReference type="GO" id="GO:0004742">
    <property type="term" value="F:dihydrolipoyllysine-residue acetyltransferase activity"/>
    <property type="evidence" value="ECO:0007669"/>
    <property type="project" value="TreeGrafter"/>
</dbReference>
<dbReference type="Proteomes" id="UP001190926">
    <property type="component" value="Unassembled WGS sequence"/>
</dbReference>
<dbReference type="GO" id="GO:0006086">
    <property type="term" value="P:pyruvate decarboxylation to acetyl-CoA"/>
    <property type="evidence" value="ECO:0007669"/>
    <property type="project" value="InterPro"/>
</dbReference>
<feature type="region of interest" description="Disordered" evidence="2">
    <location>
        <begin position="36"/>
        <end position="90"/>
    </location>
</feature>
<feature type="domain" description="Peripheral subunit-binding (PSBD)" evidence="3">
    <location>
        <begin position="109"/>
        <end position="129"/>
    </location>
</feature>
<feature type="compositionally biased region" description="Pro residues" evidence="2">
    <location>
        <begin position="49"/>
        <end position="62"/>
    </location>
</feature>
<organism evidence="4 5">
    <name type="scientific">Perilla frutescens var. hirtella</name>
    <name type="common">Perilla citriodora</name>
    <name type="synonym">Perilla setoyensis</name>
    <dbReference type="NCBI Taxonomy" id="608512"/>
    <lineage>
        <taxon>Eukaryota</taxon>
        <taxon>Viridiplantae</taxon>
        <taxon>Streptophyta</taxon>
        <taxon>Embryophyta</taxon>
        <taxon>Tracheophyta</taxon>
        <taxon>Spermatophyta</taxon>
        <taxon>Magnoliopsida</taxon>
        <taxon>eudicotyledons</taxon>
        <taxon>Gunneridae</taxon>
        <taxon>Pentapetalae</taxon>
        <taxon>asterids</taxon>
        <taxon>lamiids</taxon>
        <taxon>Lamiales</taxon>
        <taxon>Lamiaceae</taxon>
        <taxon>Nepetoideae</taxon>
        <taxon>Elsholtzieae</taxon>
        <taxon>Perilla</taxon>
    </lineage>
</organism>
<dbReference type="Pfam" id="PF02817">
    <property type="entry name" value="E3_binding"/>
    <property type="match status" value="1"/>
</dbReference>
<name>A0AAD4IS73_PERFH</name>
<evidence type="ECO:0000256" key="2">
    <source>
        <dbReference type="SAM" id="MobiDB-lite"/>
    </source>
</evidence>
<evidence type="ECO:0000259" key="3">
    <source>
        <dbReference type="Pfam" id="PF02817"/>
    </source>
</evidence>
<keyword evidence="5" id="KW-1185">Reference proteome</keyword>
<evidence type="ECO:0000256" key="1">
    <source>
        <dbReference type="ARBA" id="ARBA00007317"/>
    </source>
</evidence>
<dbReference type="EMBL" id="SDAM02003674">
    <property type="protein sequence ID" value="KAH6820529.1"/>
    <property type="molecule type" value="Genomic_DNA"/>
</dbReference>
<reference evidence="4 5" key="1">
    <citation type="journal article" date="2021" name="Nat. Commun.">
        <title>Incipient diploidization of the medicinal plant Perilla within 10,000 years.</title>
        <authorList>
            <person name="Zhang Y."/>
            <person name="Shen Q."/>
            <person name="Leng L."/>
            <person name="Zhang D."/>
            <person name="Chen S."/>
            <person name="Shi Y."/>
            <person name="Ning Z."/>
            <person name="Chen S."/>
        </authorList>
    </citation>
    <scope>NUCLEOTIDE SEQUENCE [LARGE SCALE GENOMIC DNA]</scope>
    <source>
        <strain evidence="5">cv. PC099</strain>
    </source>
</reference>
<dbReference type="InterPro" id="IPR045257">
    <property type="entry name" value="E2/Pdx1"/>
</dbReference>
<dbReference type="InterPro" id="IPR036625">
    <property type="entry name" value="E3-bd_dom_sf"/>
</dbReference>
<comment type="caution">
    <text evidence="4">The sequence shown here is derived from an EMBL/GenBank/DDBJ whole genome shotgun (WGS) entry which is preliminary data.</text>
</comment>
<sequence>MECMEEGCLAKILRGDGSSGIQVAIAVTVEEEGDIAKFKDYSPKSDATPAPPPKAPSAPTPPKEASQVSAAPADPKVSKPSVPSSSEDRIFASPLAEDHNYAYTTLVQVPLANIKGTGPEGRIVQADIEDYLGSFLVLCYYVV</sequence>
<proteinExistence type="inferred from homology"/>
<dbReference type="PANTHER" id="PTHR23151">
    <property type="entry name" value="DIHYDROLIPOAMIDE ACETYL/SUCCINYL-TRANSFERASE-RELATED"/>
    <property type="match status" value="1"/>
</dbReference>
<dbReference type="Gene3D" id="4.10.320.10">
    <property type="entry name" value="E3-binding domain"/>
    <property type="match status" value="1"/>
</dbReference>
<dbReference type="PANTHER" id="PTHR23151:SF90">
    <property type="entry name" value="DIHYDROLIPOYLLYSINE-RESIDUE ACETYLTRANSFERASE COMPONENT OF PYRUVATE DEHYDROGENASE COMPLEX, MITOCHONDRIAL-RELATED"/>
    <property type="match status" value="1"/>
</dbReference>
<evidence type="ECO:0000313" key="4">
    <source>
        <dbReference type="EMBL" id="KAH6820529.1"/>
    </source>
</evidence>
<dbReference type="GO" id="GO:0045254">
    <property type="term" value="C:pyruvate dehydrogenase complex"/>
    <property type="evidence" value="ECO:0007669"/>
    <property type="project" value="InterPro"/>
</dbReference>